<evidence type="ECO:0000313" key="2">
    <source>
        <dbReference type="Proteomes" id="UP000092671"/>
    </source>
</evidence>
<protein>
    <submittedName>
        <fullName evidence="1">Bacteriochlorophyll 4-vinyl reductase</fullName>
    </submittedName>
</protein>
<dbReference type="EMBL" id="LZDN01000001">
    <property type="protein sequence ID" value="OBX52467.1"/>
    <property type="molecule type" value="Genomic_DNA"/>
</dbReference>
<accession>A0A1B8PMT2</accession>
<dbReference type="Proteomes" id="UP000092671">
    <property type="component" value="Unassembled WGS sequence"/>
</dbReference>
<proteinExistence type="predicted"/>
<name>A0A1B8PMT2_MORNO</name>
<reference evidence="1 2" key="1">
    <citation type="submission" date="2016-06" db="EMBL/GenBank/DDBJ databases">
        <title>Draft genome of Moraxella nonliquefaciens CCUG 60284.</title>
        <authorList>
            <person name="Salva-Serra F."/>
            <person name="Engstrom-Jakobsson H."/>
            <person name="Thorell K."/>
            <person name="Gonzales-Siles L."/>
            <person name="Karlsson R."/>
            <person name="Boulund F."/>
            <person name="Engstrand L."/>
            <person name="Kristiansson E."/>
            <person name="Moore E."/>
        </authorList>
    </citation>
    <scope>NUCLEOTIDE SEQUENCE [LARGE SCALE GENOMIC DNA]</scope>
    <source>
        <strain evidence="1 2">CCUG 60284</strain>
    </source>
</reference>
<comment type="caution">
    <text evidence="1">The sequence shown here is derived from an EMBL/GenBank/DDBJ whole genome shotgun (WGS) entry which is preliminary data.</text>
</comment>
<gene>
    <name evidence="1" type="ORF">A9Z60_02080</name>
</gene>
<dbReference type="OrthoDB" id="306887at2"/>
<dbReference type="RefSeq" id="WP_066891336.1">
    <property type="nucleotide sequence ID" value="NZ_LZDN01000001.1"/>
</dbReference>
<dbReference type="AlphaFoldDB" id="A0A1B8PMT2"/>
<sequence length="268" mass="29682">MSNESNFTYELIEKSLALPGIKVERNTFLLDVFKGKVKQSDISLLLEKGPIASGLISQKEVKKTAIMVANKRKLMCSGGSFLVGLPGGWALPATIPADLVQFFAFNLRLAQEIAYIYGYQDFWNGDVLNHEKVEHELMLFLGVMFGIGGASQLTRLTAGNLSKQALKKLPQMALTKTWYYPLVKKIAGMIGVKLTKDTFAKGVSKAIPVMGGIISGGITYASMDKMSKRLYEAFDVAVEYTDEEISDDLKNLKKQMPDIFEGEFKQID</sequence>
<organism evidence="1 2">
    <name type="scientific">Moraxella nonliquefaciens</name>
    <dbReference type="NCBI Taxonomy" id="478"/>
    <lineage>
        <taxon>Bacteria</taxon>
        <taxon>Pseudomonadati</taxon>
        <taxon>Pseudomonadota</taxon>
        <taxon>Gammaproteobacteria</taxon>
        <taxon>Moraxellales</taxon>
        <taxon>Moraxellaceae</taxon>
        <taxon>Moraxella</taxon>
    </lineage>
</organism>
<evidence type="ECO:0000313" key="1">
    <source>
        <dbReference type="EMBL" id="OBX52467.1"/>
    </source>
</evidence>